<gene>
    <name evidence="16" type="ORF">SAMN04487766_10817</name>
</gene>
<keyword evidence="8 12" id="KW-0812">Transmembrane</keyword>
<keyword evidence="9" id="KW-0418">Kinase</keyword>
<evidence type="ECO:0000259" key="13">
    <source>
        <dbReference type="PROSITE" id="PS51094"/>
    </source>
</evidence>
<dbReference type="InterPro" id="IPR002178">
    <property type="entry name" value="PTS_EIIA_type-2_dom"/>
</dbReference>
<dbReference type="CDD" id="cd05569">
    <property type="entry name" value="PTS_IIB_fructose"/>
    <property type="match status" value="1"/>
</dbReference>
<dbReference type="InterPro" id="IPR003352">
    <property type="entry name" value="PTS_EIIC"/>
</dbReference>
<comment type="subcellular location">
    <subcellularLocation>
        <location evidence="1">Cell inner membrane</location>
        <topology evidence="1">Multi-pass membrane protein</topology>
    </subcellularLocation>
</comment>
<feature type="transmembrane region" description="Helical" evidence="12">
    <location>
        <begin position="322"/>
        <end position="342"/>
    </location>
</feature>
<evidence type="ECO:0000256" key="6">
    <source>
        <dbReference type="ARBA" id="ARBA00022679"/>
    </source>
</evidence>
<organism evidence="16 17">
    <name type="scientific">Actinomyces ruminicola</name>
    <dbReference type="NCBI Taxonomy" id="332524"/>
    <lineage>
        <taxon>Bacteria</taxon>
        <taxon>Bacillati</taxon>
        <taxon>Actinomycetota</taxon>
        <taxon>Actinomycetes</taxon>
        <taxon>Actinomycetales</taxon>
        <taxon>Actinomycetaceae</taxon>
        <taxon>Actinomyces</taxon>
    </lineage>
</organism>
<evidence type="ECO:0000259" key="14">
    <source>
        <dbReference type="PROSITE" id="PS51099"/>
    </source>
</evidence>
<evidence type="ECO:0000256" key="11">
    <source>
        <dbReference type="ARBA" id="ARBA00023136"/>
    </source>
</evidence>
<dbReference type="Pfam" id="PF00359">
    <property type="entry name" value="PTS_EIIA_2"/>
    <property type="match status" value="1"/>
</dbReference>
<evidence type="ECO:0000256" key="7">
    <source>
        <dbReference type="ARBA" id="ARBA00022683"/>
    </source>
</evidence>
<dbReference type="GO" id="GO:0090563">
    <property type="term" value="F:protein-phosphocysteine-sugar phosphotransferase activity"/>
    <property type="evidence" value="ECO:0007669"/>
    <property type="project" value="TreeGrafter"/>
</dbReference>
<proteinExistence type="predicted"/>
<keyword evidence="6" id="KW-0808">Transferase</keyword>
<dbReference type="Proteomes" id="UP000199671">
    <property type="component" value="Unassembled WGS sequence"/>
</dbReference>
<name>A0A1G9WSC3_9ACTO</name>
<evidence type="ECO:0000256" key="10">
    <source>
        <dbReference type="ARBA" id="ARBA00022989"/>
    </source>
</evidence>
<dbReference type="CDD" id="cd00211">
    <property type="entry name" value="PTS_IIA_fru"/>
    <property type="match status" value="1"/>
</dbReference>
<evidence type="ECO:0000313" key="16">
    <source>
        <dbReference type="EMBL" id="SDM87121.1"/>
    </source>
</evidence>
<feature type="transmembrane region" description="Helical" evidence="12">
    <location>
        <begin position="465"/>
        <end position="487"/>
    </location>
</feature>
<dbReference type="AlphaFoldDB" id="A0A1G9WSC3"/>
<dbReference type="GO" id="GO:0005886">
    <property type="term" value="C:plasma membrane"/>
    <property type="evidence" value="ECO:0007669"/>
    <property type="project" value="UniProtKB-SubCell"/>
</dbReference>
<feature type="transmembrane region" description="Helical" evidence="12">
    <location>
        <begin position="534"/>
        <end position="567"/>
    </location>
</feature>
<evidence type="ECO:0000313" key="17">
    <source>
        <dbReference type="Proteomes" id="UP000199671"/>
    </source>
</evidence>
<evidence type="ECO:0000256" key="9">
    <source>
        <dbReference type="ARBA" id="ARBA00022777"/>
    </source>
</evidence>
<feature type="transmembrane region" description="Helical" evidence="12">
    <location>
        <begin position="587"/>
        <end position="605"/>
    </location>
</feature>
<dbReference type="InterPro" id="IPR036095">
    <property type="entry name" value="PTS_EIIB-like_sf"/>
</dbReference>
<feature type="transmembrane region" description="Helical" evidence="12">
    <location>
        <begin position="372"/>
        <end position="393"/>
    </location>
</feature>
<keyword evidence="10 12" id="KW-1133">Transmembrane helix</keyword>
<dbReference type="RefSeq" id="WP_092610551.1">
    <property type="nucleotide sequence ID" value="NZ_FNHU01000008.1"/>
</dbReference>
<feature type="transmembrane region" description="Helical" evidence="12">
    <location>
        <begin position="400"/>
        <end position="419"/>
    </location>
</feature>
<dbReference type="Gene3D" id="3.40.930.10">
    <property type="entry name" value="Mannitol-specific EII, Chain A"/>
    <property type="match status" value="1"/>
</dbReference>
<feature type="domain" description="PTS EIIC type-2" evidence="15">
    <location>
        <begin position="314"/>
        <end position="681"/>
    </location>
</feature>
<dbReference type="Pfam" id="PF02302">
    <property type="entry name" value="PTS_IIB"/>
    <property type="match status" value="1"/>
</dbReference>
<dbReference type="GO" id="GO:0005351">
    <property type="term" value="F:carbohydrate:proton symporter activity"/>
    <property type="evidence" value="ECO:0007669"/>
    <property type="project" value="InterPro"/>
</dbReference>
<evidence type="ECO:0000256" key="12">
    <source>
        <dbReference type="SAM" id="Phobius"/>
    </source>
</evidence>
<feature type="transmembrane region" description="Helical" evidence="12">
    <location>
        <begin position="650"/>
        <end position="671"/>
    </location>
</feature>
<reference evidence="16 17" key="1">
    <citation type="submission" date="2016-10" db="EMBL/GenBank/DDBJ databases">
        <authorList>
            <person name="de Groot N.N."/>
        </authorList>
    </citation>
    <scope>NUCLEOTIDE SEQUENCE [LARGE SCALE GENOMIC DNA]</scope>
    <source>
        <strain evidence="16 17">KPR-7B</strain>
    </source>
</reference>
<evidence type="ECO:0000256" key="1">
    <source>
        <dbReference type="ARBA" id="ARBA00004429"/>
    </source>
</evidence>
<dbReference type="Pfam" id="PF02378">
    <property type="entry name" value="PTS_EIIC"/>
    <property type="match status" value="1"/>
</dbReference>
<accession>A0A1G9WSC3</accession>
<sequence>MSQSTAATTPLIVPELVRLDVSAGADKQAVINYLADVVAASGRADTTEGLAADALAREATAPTGIPGGIAIPHCRSPHVLAPSLGFARLTDPVDFGAADERGADLVFMIAAPAGADDFHLQLLAKLARGLMKSEFTDALRAAATPEEVARLVTEQVQPELLDDGAAPAPAQEGAAAAAAPGGTGRVIVGVSSCPTGIAHTFMAAEALEQAGKERGVTVRIEGQGSGKIDWLDADLVQSADAVILAHDLPVKGMERFAGKPVIDVGVKAAVNDAGSLVDQALAAIDDPNAKRVAAGGAGGEAEGEEEHVHWARRLQRSVMTGVSYMIPFVAAGGLLTALGFLFGGYDITNNASNIVTGSSLWNLPDLANPDMAAPNALGGSPLMAYIGAVFFMLGSTAMNFLVPALAGYTAFGLAGRPGIAPGFAMGALSVAIGAGFIGGLIGGLLAGYMASWLAGLDVPRWLRSLMPVVIIPLFTTLVVGSLMYMVLGNPLASFMNWLSDSLTSMAGSGSAIFLGVILGLMMCFDLGGPVNKAAYLFATAGLSAATTASYEIMAAVMAAGMVPPLALALATTVRPGLFTEVERDNGRAAWLLGASFISEGAIPFAAADPLRIIPPAMAGGAVTGALSMALHVGSRAPHGGIFVFFAIDNLLGFFISIIAGMLVTALLVLVLKQARARKLVAEAAAEAAAAA</sequence>
<evidence type="ECO:0000256" key="8">
    <source>
        <dbReference type="ARBA" id="ARBA00022692"/>
    </source>
</evidence>
<evidence type="ECO:0000256" key="5">
    <source>
        <dbReference type="ARBA" id="ARBA00022597"/>
    </source>
</evidence>
<keyword evidence="7" id="KW-0598">Phosphotransferase system</keyword>
<dbReference type="GO" id="GO:0009401">
    <property type="term" value="P:phosphoenolpyruvate-dependent sugar phosphotransferase system"/>
    <property type="evidence" value="ECO:0007669"/>
    <property type="project" value="UniProtKB-KW"/>
</dbReference>
<dbReference type="NCBIfam" id="TIGR01427">
    <property type="entry name" value="PTS_IIC_fructo"/>
    <property type="match status" value="1"/>
</dbReference>
<feature type="domain" description="PTS EIIA type-2" evidence="13">
    <location>
        <begin position="10"/>
        <end position="155"/>
    </location>
</feature>
<evidence type="ECO:0000256" key="3">
    <source>
        <dbReference type="ARBA" id="ARBA00022475"/>
    </source>
</evidence>
<dbReference type="InterPro" id="IPR003501">
    <property type="entry name" value="PTS_EIIB_2/3"/>
</dbReference>
<dbReference type="InterPro" id="IPR003353">
    <property type="entry name" value="PTS_IIB_fruc"/>
</dbReference>
<evidence type="ECO:0000256" key="2">
    <source>
        <dbReference type="ARBA" id="ARBA00022448"/>
    </source>
</evidence>
<evidence type="ECO:0000256" key="4">
    <source>
        <dbReference type="ARBA" id="ARBA00022553"/>
    </source>
</evidence>
<dbReference type="InterPro" id="IPR013014">
    <property type="entry name" value="PTS_EIIC_2"/>
</dbReference>
<dbReference type="GO" id="GO:0022877">
    <property type="term" value="F:protein-N(PI)-phosphohistidine-fructose phosphotransferase system transporter activity"/>
    <property type="evidence" value="ECO:0007669"/>
    <property type="project" value="InterPro"/>
</dbReference>
<dbReference type="InterPro" id="IPR013011">
    <property type="entry name" value="PTS_EIIB_2"/>
</dbReference>
<protein>
    <submittedName>
        <fullName evidence="16">PTS system, fructose-specific IIC component</fullName>
    </submittedName>
</protein>
<keyword evidence="3" id="KW-1003">Cell membrane</keyword>
<dbReference type="PANTHER" id="PTHR30505">
    <property type="entry name" value="FRUCTOSE-LIKE PERMEASE"/>
    <property type="match status" value="1"/>
</dbReference>
<dbReference type="SUPFAM" id="SSF52794">
    <property type="entry name" value="PTS system IIB component-like"/>
    <property type="match status" value="1"/>
</dbReference>
<keyword evidence="5" id="KW-0762">Sugar transport</keyword>
<dbReference type="GO" id="GO:0016301">
    <property type="term" value="F:kinase activity"/>
    <property type="evidence" value="ECO:0007669"/>
    <property type="project" value="UniProtKB-KW"/>
</dbReference>
<feature type="domain" description="PTS EIIB type-2" evidence="14">
    <location>
        <begin position="185"/>
        <end position="282"/>
    </location>
</feature>
<keyword evidence="2" id="KW-0813">Transport</keyword>
<dbReference type="InterPro" id="IPR006327">
    <property type="entry name" value="PTS_IIC_fruc"/>
</dbReference>
<feature type="transmembrane region" description="Helical" evidence="12">
    <location>
        <begin position="507"/>
        <end position="527"/>
    </location>
</feature>
<dbReference type="InterPro" id="IPR016152">
    <property type="entry name" value="PTrfase/Anion_transptr"/>
</dbReference>
<dbReference type="PROSITE" id="PS51099">
    <property type="entry name" value="PTS_EIIB_TYPE_2"/>
    <property type="match status" value="1"/>
</dbReference>
<keyword evidence="4" id="KW-0597">Phosphoprotein</keyword>
<dbReference type="OrthoDB" id="9782569at2"/>
<dbReference type="InterPro" id="IPR050864">
    <property type="entry name" value="Bacterial_PTS_Sugar_Transport"/>
</dbReference>
<dbReference type="PROSITE" id="PS51104">
    <property type="entry name" value="PTS_EIIC_TYPE_2"/>
    <property type="match status" value="1"/>
</dbReference>
<dbReference type="PANTHER" id="PTHR30505:SF0">
    <property type="entry name" value="FRUCTOSE-LIKE PTS SYSTEM EIIBC COMPONENT-RELATED"/>
    <property type="match status" value="1"/>
</dbReference>
<dbReference type="NCBIfam" id="TIGR00829">
    <property type="entry name" value="FRU"/>
    <property type="match status" value="1"/>
</dbReference>
<feature type="transmembrane region" description="Helical" evidence="12">
    <location>
        <begin position="612"/>
        <end position="630"/>
    </location>
</feature>
<dbReference type="SUPFAM" id="SSF55804">
    <property type="entry name" value="Phoshotransferase/anion transport protein"/>
    <property type="match status" value="1"/>
</dbReference>
<dbReference type="PROSITE" id="PS51094">
    <property type="entry name" value="PTS_EIIA_TYPE_2"/>
    <property type="match status" value="1"/>
</dbReference>
<feature type="transmembrane region" description="Helical" evidence="12">
    <location>
        <begin position="425"/>
        <end position="453"/>
    </location>
</feature>
<evidence type="ECO:0000259" key="15">
    <source>
        <dbReference type="PROSITE" id="PS51104"/>
    </source>
</evidence>
<dbReference type="Gene3D" id="3.40.50.2300">
    <property type="match status" value="1"/>
</dbReference>
<dbReference type="EMBL" id="FNHU01000008">
    <property type="protein sequence ID" value="SDM87121.1"/>
    <property type="molecule type" value="Genomic_DNA"/>
</dbReference>
<keyword evidence="11 12" id="KW-0472">Membrane</keyword>